<evidence type="ECO:0000259" key="1">
    <source>
        <dbReference type="Pfam" id="PF00763"/>
    </source>
</evidence>
<keyword evidence="2" id="KW-0378">Hydrolase</keyword>
<dbReference type="GO" id="GO:0004477">
    <property type="term" value="F:methenyltetrahydrofolate cyclohydrolase activity"/>
    <property type="evidence" value="ECO:0007669"/>
    <property type="project" value="TreeGrafter"/>
</dbReference>
<gene>
    <name evidence="2" type="ORF">B2A_04411</name>
</gene>
<dbReference type="EMBL" id="AUZZ01002958">
    <property type="protein sequence ID" value="EQD58326.1"/>
    <property type="molecule type" value="Genomic_DNA"/>
</dbReference>
<name>T1ABZ5_9ZZZZ</name>
<dbReference type="GO" id="GO:0004329">
    <property type="term" value="F:formate-tetrahydrofolate ligase activity"/>
    <property type="evidence" value="ECO:0007669"/>
    <property type="project" value="UniProtKB-EC"/>
</dbReference>
<dbReference type="Pfam" id="PF00763">
    <property type="entry name" value="THF_DHG_CYH"/>
    <property type="match status" value="1"/>
</dbReference>
<dbReference type="InterPro" id="IPR046346">
    <property type="entry name" value="Aminoacid_DH-like_N_sf"/>
</dbReference>
<dbReference type="EC" id="6.3.4.3" evidence="2"/>
<dbReference type="InterPro" id="IPR020630">
    <property type="entry name" value="THF_DH/CycHdrlase_cat_dom"/>
</dbReference>
<dbReference type="PANTHER" id="PTHR48099">
    <property type="entry name" value="C-1-TETRAHYDROFOLATE SYNTHASE, CYTOPLASMIC-RELATED"/>
    <property type="match status" value="1"/>
</dbReference>
<feature type="non-terminal residue" evidence="2">
    <location>
        <position position="1"/>
    </location>
</feature>
<dbReference type="SUPFAM" id="SSF53223">
    <property type="entry name" value="Aminoacid dehydrogenase-like, N-terminal domain"/>
    <property type="match status" value="1"/>
</dbReference>
<dbReference type="GO" id="GO:0004488">
    <property type="term" value="F:methylenetetrahydrofolate dehydrogenase (NADP+) activity"/>
    <property type="evidence" value="ECO:0007669"/>
    <property type="project" value="InterPro"/>
</dbReference>
<dbReference type="GO" id="GO:0005829">
    <property type="term" value="C:cytosol"/>
    <property type="evidence" value="ECO:0007669"/>
    <property type="project" value="TreeGrafter"/>
</dbReference>
<dbReference type="PANTHER" id="PTHR48099:SF5">
    <property type="entry name" value="C-1-TETRAHYDROFOLATE SYNTHASE, CYTOPLASMIC"/>
    <property type="match status" value="1"/>
</dbReference>
<protein>
    <submittedName>
        <fullName evidence="2">Tetrahydrofolate dehydrogenase/cyclohydrolase domain protein</fullName>
        <ecNumber evidence="2">6.3.4.3</ecNumber>
    </submittedName>
</protein>
<evidence type="ECO:0000313" key="2">
    <source>
        <dbReference type="EMBL" id="EQD58326.1"/>
    </source>
</evidence>
<dbReference type="AlphaFoldDB" id="T1ABZ5"/>
<dbReference type="GO" id="GO:0035999">
    <property type="term" value="P:tetrahydrofolate interconversion"/>
    <property type="evidence" value="ECO:0007669"/>
    <property type="project" value="TreeGrafter"/>
</dbReference>
<organism evidence="2">
    <name type="scientific">mine drainage metagenome</name>
    <dbReference type="NCBI Taxonomy" id="410659"/>
    <lineage>
        <taxon>unclassified sequences</taxon>
        <taxon>metagenomes</taxon>
        <taxon>ecological metagenomes</taxon>
    </lineage>
</organism>
<comment type="caution">
    <text evidence="2">The sequence shown here is derived from an EMBL/GenBank/DDBJ whole genome shotgun (WGS) entry which is preliminary data.</text>
</comment>
<accession>T1ABZ5</accession>
<proteinExistence type="predicted"/>
<reference evidence="2" key="2">
    <citation type="journal article" date="2014" name="ISME J.">
        <title>Microbial stratification in low pH oxic and suboxic macroscopic growths along an acid mine drainage.</title>
        <authorList>
            <person name="Mendez-Garcia C."/>
            <person name="Mesa V."/>
            <person name="Sprenger R.R."/>
            <person name="Richter M."/>
            <person name="Diez M.S."/>
            <person name="Solano J."/>
            <person name="Bargiela R."/>
            <person name="Golyshina O.V."/>
            <person name="Manteca A."/>
            <person name="Ramos J.L."/>
            <person name="Gallego J.R."/>
            <person name="Llorente I."/>
            <person name="Martins Dos Santos V.A."/>
            <person name="Jensen O.N."/>
            <person name="Pelaez A.I."/>
            <person name="Sanchez J."/>
            <person name="Ferrer M."/>
        </authorList>
    </citation>
    <scope>NUCLEOTIDE SEQUENCE</scope>
</reference>
<reference evidence="2" key="1">
    <citation type="submission" date="2013-08" db="EMBL/GenBank/DDBJ databases">
        <authorList>
            <person name="Mendez C."/>
            <person name="Richter M."/>
            <person name="Ferrer M."/>
            <person name="Sanchez J."/>
        </authorList>
    </citation>
    <scope>NUCLEOTIDE SEQUENCE</scope>
</reference>
<keyword evidence="2" id="KW-0436">Ligase</keyword>
<dbReference type="Gene3D" id="3.40.50.10860">
    <property type="entry name" value="Leucine Dehydrogenase, chain A, domain 1"/>
    <property type="match status" value="1"/>
</dbReference>
<feature type="domain" description="Tetrahydrofolate dehydrogenase/cyclohydrolase catalytic" evidence="1">
    <location>
        <begin position="1"/>
        <end position="44"/>
    </location>
</feature>
<sequence>ELMALISALNGDPVVHGILVQLPLPSHLDATALINHIDPRKDVDGFHAENVGRLALRQLACAHARPRA</sequence>